<evidence type="ECO:0000313" key="1">
    <source>
        <dbReference type="EMBL" id="CAJ1946846.1"/>
    </source>
</evidence>
<name>A0AA86SNP2_9FABA</name>
<keyword evidence="2" id="KW-1185">Reference proteome</keyword>
<dbReference type="Proteomes" id="UP001189624">
    <property type="component" value="Chromosome 4"/>
</dbReference>
<organism evidence="1 2">
    <name type="scientific">Sphenostylis stenocarpa</name>
    <dbReference type="NCBI Taxonomy" id="92480"/>
    <lineage>
        <taxon>Eukaryota</taxon>
        <taxon>Viridiplantae</taxon>
        <taxon>Streptophyta</taxon>
        <taxon>Embryophyta</taxon>
        <taxon>Tracheophyta</taxon>
        <taxon>Spermatophyta</taxon>
        <taxon>Magnoliopsida</taxon>
        <taxon>eudicotyledons</taxon>
        <taxon>Gunneridae</taxon>
        <taxon>Pentapetalae</taxon>
        <taxon>rosids</taxon>
        <taxon>fabids</taxon>
        <taxon>Fabales</taxon>
        <taxon>Fabaceae</taxon>
        <taxon>Papilionoideae</taxon>
        <taxon>50 kb inversion clade</taxon>
        <taxon>NPAAA clade</taxon>
        <taxon>indigoferoid/millettioid clade</taxon>
        <taxon>Phaseoleae</taxon>
        <taxon>Sphenostylis</taxon>
    </lineage>
</organism>
<proteinExistence type="predicted"/>
<dbReference type="Gramene" id="rna-AYBTSS11_LOCUS12346">
    <property type="protein sequence ID" value="CAJ1946846.1"/>
    <property type="gene ID" value="gene-AYBTSS11_LOCUS12346"/>
</dbReference>
<evidence type="ECO:0000313" key="2">
    <source>
        <dbReference type="Proteomes" id="UP001189624"/>
    </source>
</evidence>
<gene>
    <name evidence="1" type="ORF">AYBTSS11_LOCUS12346</name>
</gene>
<accession>A0AA86SNP2</accession>
<dbReference type="EMBL" id="OY731401">
    <property type="protein sequence ID" value="CAJ1946846.1"/>
    <property type="molecule type" value="Genomic_DNA"/>
</dbReference>
<reference evidence="1" key="1">
    <citation type="submission" date="2023-10" db="EMBL/GenBank/DDBJ databases">
        <authorList>
            <person name="Domelevo Entfellner J.-B."/>
        </authorList>
    </citation>
    <scope>NUCLEOTIDE SEQUENCE</scope>
</reference>
<sequence>MCEGCGGVHAFARGVHSGRCYSLVEMAKKETATELDSIGGEWLDEHRRNKASSEKVDGVHQDFMYVMISLLDGNTIDGIDADTLIKSTVL</sequence>
<dbReference type="AlphaFoldDB" id="A0AA86SNP2"/>
<protein>
    <submittedName>
        <fullName evidence="1">Uncharacterized protein</fullName>
    </submittedName>
</protein>